<dbReference type="AlphaFoldDB" id="A0A7I5EDH9"/>
<reference evidence="2" key="1">
    <citation type="submission" date="2020-12" db="UniProtKB">
        <authorList>
            <consortium name="WormBaseParasite"/>
        </authorList>
    </citation>
    <scope>IDENTIFICATION</scope>
    <source>
        <strain evidence="2">MHco3</strain>
    </source>
</reference>
<name>A0A7I5EDH9_HAECO</name>
<proteinExistence type="predicted"/>
<protein>
    <submittedName>
        <fullName evidence="2">Ovule protein</fullName>
    </submittedName>
</protein>
<keyword evidence="1" id="KW-1185">Reference proteome</keyword>
<accession>A0A7I5EDH9</accession>
<dbReference type="WBParaSite" id="HCON_00164280-00001">
    <property type="protein sequence ID" value="HCON_00164280-00001"/>
    <property type="gene ID" value="HCON_00164280"/>
</dbReference>
<evidence type="ECO:0000313" key="2">
    <source>
        <dbReference type="WBParaSite" id="HCON_00164280-00001"/>
    </source>
</evidence>
<organism evidence="1 2">
    <name type="scientific">Haemonchus contortus</name>
    <name type="common">Barber pole worm</name>
    <dbReference type="NCBI Taxonomy" id="6289"/>
    <lineage>
        <taxon>Eukaryota</taxon>
        <taxon>Metazoa</taxon>
        <taxon>Ecdysozoa</taxon>
        <taxon>Nematoda</taxon>
        <taxon>Chromadorea</taxon>
        <taxon>Rhabditida</taxon>
        <taxon>Rhabditina</taxon>
        <taxon>Rhabditomorpha</taxon>
        <taxon>Strongyloidea</taxon>
        <taxon>Trichostrongylidae</taxon>
        <taxon>Haemonchus</taxon>
    </lineage>
</organism>
<dbReference type="Proteomes" id="UP000025227">
    <property type="component" value="Unplaced"/>
</dbReference>
<evidence type="ECO:0000313" key="1">
    <source>
        <dbReference type="Proteomes" id="UP000025227"/>
    </source>
</evidence>
<sequence>MIASIVHSSECHVQITYIPTTPTIARMELVDSLKPKRSREGHLNLKCEINFYPCIISLCNMIISLQSDCNVSMYSCMHRRNLEIS</sequence>